<accession>A0A7C5L2Z1</accession>
<protein>
    <recommendedName>
        <fullName evidence="8">Arginine biosynthesis bifunctional protein ArgJ</fullName>
    </recommendedName>
    <domain>
        <recommendedName>
            <fullName evidence="8">Glutamate N-acetyltransferase</fullName>
            <ecNumber evidence="8">2.3.1.35</ecNumber>
        </recommendedName>
        <alternativeName>
            <fullName evidence="8">Ornithine acetyltransferase</fullName>
            <shortName evidence="8">OATase</shortName>
        </alternativeName>
        <alternativeName>
            <fullName evidence="8">Ornithine transacetylase</fullName>
        </alternativeName>
    </domain>
    <domain>
        <recommendedName>
            <fullName evidence="8">Amino-acid acetyltransferase</fullName>
            <ecNumber evidence="8">2.3.1.1</ecNumber>
        </recommendedName>
        <alternativeName>
            <fullName evidence="8">N-acetylglutamate synthase</fullName>
            <shortName evidence="8">AGSase</shortName>
        </alternativeName>
    </domain>
    <component>
        <recommendedName>
            <fullName evidence="8">Arginine biosynthesis bifunctional protein ArgJ alpha chain</fullName>
        </recommendedName>
    </component>
    <component>
        <recommendedName>
            <fullName evidence="8">Arginine biosynthesis bifunctional protein ArgJ beta chain</fullName>
        </recommendedName>
    </component>
</protein>
<dbReference type="GO" id="GO:0006592">
    <property type="term" value="P:ornithine biosynthetic process"/>
    <property type="evidence" value="ECO:0007669"/>
    <property type="project" value="TreeGrafter"/>
</dbReference>
<dbReference type="NCBIfam" id="TIGR00120">
    <property type="entry name" value="ArgJ"/>
    <property type="match status" value="1"/>
</dbReference>
<comment type="catalytic activity">
    <reaction evidence="8">
        <text>L-glutamate + acetyl-CoA = N-acetyl-L-glutamate + CoA + H(+)</text>
        <dbReference type="Rhea" id="RHEA:24292"/>
        <dbReference type="ChEBI" id="CHEBI:15378"/>
        <dbReference type="ChEBI" id="CHEBI:29985"/>
        <dbReference type="ChEBI" id="CHEBI:44337"/>
        <dbReference type="ChEBI" id="CHEBI:57287"/>
        <dbReference type="ChEBI" id="CHEBI:57288"/>
        <dbReference type="EC" id="2.3.1.1"/>
    </reaction>
</comment>
<feature type="binding site" evidence="8">
    <location>
        <position position="379"/>
    </location>
    <ligand>
        <name>substrate</name>
    </ligand>
</feature>
<dbReference type="CDD" id="cd02152">
    <property type="entry name" value="OAT"/>
    <property type="match status" value="1"/>
</dbReference>
<evidence type="ECO:0000256" key="2">
    <source>
        <dbReference type="ARBA" id="ARBA00006774"/>
    </source>
</evidence>
<feature type="site" description="Involved in the stabilization of negative charge on the oxyanion by the formation of the oxyanion hole" evidence="8">
    <location>
        <position position="105"/>
    </location>
</feature>
<dbReference type="FunFam" id="3.10.20.340:FF:000003">
    <property type="entry name" value="Arginine biosynthesis bifunctional protein ArgJ"/>
    <property type="match status" value="1"/>
</dbReference>
<feature type="binding site" evidence="8">
    <location>
        <position position="163"/>
    </location>
    <ligand>
        <name>substrate</name>
    </ligand>
</feature>
<keyword evidence="4 8" id="KW-0963">Cytoplasm</keyword>
<comment type="pathway">
    <text evidence="8">Amino-acid biosynthesis; L-arginine biosynthesis; L-ornithine and N-acetyl-L-glutamate from L-glutamate and N(2)-acetyl-L-ornithine (cyclic): step 1/1.</text>
</comment>
<dbReference type="Gene3D" id="3.10.20.340">
    <property type="entry name" value="ArgJ beta chain, C-terminal domain"/>
    <property type="match status" value="1"/>
</dbReference>
<dbReference type="AlphaFoldDB" id="A0A7C5L2Z1"/>
<proteinExistence type="inferred from homology"/>
<evidence type="ECO:0000256" key="6">
    <source>
        <dbReference type="ARBA" id="ARBA00022813"/>
    </source>
</evidence>
<dbReference type="PANTHER" id="PTHR23100:SF0">
    <property type="entry name" value="ARGININE BIOSYNTHESIS BIFUNCTIONAL PROTEIN ARGJ, MITOCHONDRIAL"/>
    <property type="match status" value="1"/>
</dbReference>
<dbReference type="EC" id="2.3.1.1" evidence="8"/>
<dbReference type="Pfam" id="PF01960">
    <property type="entry name" value="ArgJ"/>
    <property type="match status" value="1"/>
</dbReference>
<evidence type="ECO:0000256" key="5">
    <source>
        <dbReference type="ARBA" id="ARBA00022679"/>
    </source>
</evidence>
<dbReference type="PANTHER" id="PTHR23100">
    <property type="entry name" value="ARGININE BIOSYNTHESIS BIFUNCTIONAL PROTEIN ARGJ"/>
    <property type="match status" value="1"/>
</dbReference>
<keyword evidence="8" id="KW-0511">Multifunctional enzyme</keyword>
<dbReference type="EC" id="2.3.1.35" evidence="8"/>
<evidence type="ECO:0000256" key="1">
    <source>
        <dbReference type="ARBA" id="ARBA00004496"/>
    </source>
</evidence>
<feature type="active site" description="Nucleophile" evidence="8">
    <location>
        <position position="174"/>
    </location>
</feature>
<organism evidence="9">
    <name type="scientific">Aquifex aeolicus</name>
    <dbReference type="NCBI Taxonomy" id="63363"/>
    <lineage>
        <taxon>Bacteria</taxon>
        <taxon>Pseudomonadati</taxon>
        <taxon>Aquificota</taxon>
        <taxon>Aquificia</taxon>
        <taxon>Aquificales</taxon>
        <taxon>Aquificaceae</taxon>
        <taxon>Aquifex</taxon>
    </lineage>
</organism>
<keyword evidence="7 8" id="KW-0012">Acyltransferase</keyword>
<dbReference type="EMBL" id="DRNB01000203">
    <property type="protein sequence ID" value="HHJ64372.1"/>
    <property type="molecule type" value="Genomic_DNA"/>
</dbReference>
<keyword evidence="6 8" id="KW-0068">Autocatalytic cleavage</keyword>
<dbReference type="HAMAP" id="MF_01106">
    <property type="entry name" value="ArgJ"/>
    <property type="match status" value="1"/>
</dbReference>
<comment type="catalytic activity">
    <reaction evidence="8">
        <text>N(2)-acetyl-L-ornithine + L-glutamate = N-acetyl-L-glutamate + L-ornithine</text>
        <dbReference type="Rhea" id="RHEA:15349"/>
        <dbReference type="ChEBI" id="CHEBI:29985"/>
        <dbReference type="ChEBI" id="CHEBI:44337"/>
        <dbReference type="ChEBI" id="CHEBI:46911"/>
        <dbReference type="ChEBI" id="CHEBI:57805"/>
        <dbReference type="EC" id="2.3.1.35"/>
    </reaction>
</comment>
<keyword evidence="5 8" id="KW-0808">Transferase</keyword>
<gene>
    <name evidence="8 9" type="primary">argJ</name>
    <name evidence="9" type="ORF">ENJ61_05630</name>
</gene>
<reference evidence="9" key="1">
    <citation type="journal article" date="2020" name="mSystems">
        <title>Genome- and Community-Level Interaction Insights into Carbon Utilization and Element Cycling Functions of Hydrothermarchaeota in Hydrothermal Sediment.</title>
        <authorList>
            <person name="Zhou Z."/>
            <person name="Liu Y."/>
            <person name="Xu W."/>
            <person name="Pan J."/>
            <person name="Luo Z.H."/>
            <person name="Li M."/>
        </authorList>
    </citation>
    <scope>NUCLEOTIDE SEQUENCE [LARGE SCALE GENOMIC DNA]</scope>
    <source>
        <strain evidence="9">HyVt-501</strain>
    </source>
</reference>
<comment type="function">
    <text evidence="8">Catalyzes two activities which are involved in the cyclic version of arginine biosynthesis: the synthesis of N-acetylglutamate from glutamate and acetyl-CoA as the acetyl donor, and of ornithine by transacetylation between N(2)-acetylornithine and glutamate.</text>
</comment>
<dbReference type="GO" id="GO:0006526">
    <property type="term" value="P:L-arginine biosynthetic process"/>
    <property type="evidence" value="ECO:0007669"/>
    <property type="project" value="UniProtKB-UniRule"/>
</dbReference>
<comment type="similarity">
    <text evidence="2 8">Belongs to the ArgJ family.</text>
</comment>
<feature type="site" description="Involved in the stabilization of negative charge on the oxyanion by the formation of the oxyanion hole" evidence="8">
    <location>
        <position position="104"/>
    </location>
</feature>
<dbReference type="GO" id="GO:0005737">
    <property type="term" value="C:cytoplasm"/>
    <property type="evidence" value="ECO:0007669"/>
    <property type="project" value="UniProtKB-SubCell"/>
</dbReference>
<dbReference type="Proteomes" id="UP000885792">
    <property type="component" value="Unassembled WGS sequence"/>
</dbReference>
<feature type="site" description="Cleavage; by autolysis" evidence="8">
    <location>
        <begin position="173"/>
        <end position="174"/>
    </location>
</feature>
<keyword evidence="8" id="KW-0028">Amino-acid biosynthesis</keyword>
<feature type="binding site" evidence="8">
    <location>
        <position position="174"/>
    </location>
    <ligand>
        <name>substrate</name>
    </ligand>
</feature>
<dbReference type="GO" id="GO:0004358">
    <property type="term" value="F:L-glutamate N-acetyltransferase activity, acting on acetyl-L-ornithine as donor"/>
    <property type="evidence" value="ECO:0007669"/>
    <property type="project" value="UniProtKB-UniRule"/>
</dbReference>
<feature type="binding site" evidence="8">
    <location>
        <position position="374"/>
    </location>
    <ligand>
        <name>substrate</name>
    </ligand>
</feature>
<dbReference type="NCBIfam" id="NF003802">
    <property type="entry name" value="PRK05388.1"/>
    <property type="match status" value="1"/>
</dbReference>
<evidence type="ECO:0000256" key="7">
    <source>
        <dbReference type="ARBA" id="ARBA00023315"/>
    </source>
</evidence>
<feature type="chain" id="PRO_5028546782" description="Arginine biosynthesis bifunctional protein ArgJ beta chain" evidence="8">
    <location>
        <begin position="174"/>
        <end position="379"/>
    </location>
</feature>
<name>A0A7C5L2Z1_AQUAO</name>
<comment type="pathway">
    <text evidence="8">Amino-acid biosynthesis; L-arginine biosynthesis; N(2)-acetyl-L-ornithine from L-glutamate: step 1/4.</text>
</comment>
<dbReference type="InterPro" id="IPR002813">
    <property type="entry name" value="Arg_biosynth_ArgJ"/>
</dbReference>
<dbReference type="InterPro" id="IPR016117">
    <property type="entry name" value="ArgJ-like_dom_sf"/>
</dbReference>
<feature type="binding site" evidence="8">
    <location>
        <position position="252"/>
    </location>
    <ligand>
        <name>substrate</name>
    </ligand>
</feature>
<evidence type="ECO:0000256" key="3">
    <source>
        <dbReference type="ARBA" id="ARBA00011475"/>
    </source>
</evidence>
<sequence length="379" mass="41923">MLDILMGIARAGLKTSPHPDLLVVLLPHPCNASFLFTDNYFRSGSVIYSEDVFRERGRISAFVVNSGNANCGTGEEGVEHARLMARRVAENLQLAPDEVLVFSTGVIGKPLPIDEVLRALDQACSSLEPLDLARASEVIGTTDRFPKFDFSMRGELETFGFAKGAGMIAPSMATMLAFVFTNAEVEAEDLQLLHRRVADRTFNSITVDGCESTNDSFGLISLGKVRAPLKEVEGEVLRVSESLARRIVEDGEGATRIIKVTVKRATLEMKAREIARAVANSLLVKTAVYGRDPNWGRIAAAAGSTEFPIDPFRIKIYMGNHLLYDGKPHPRAERLAKRYLEEEREVEIVVDLGEGRNSWTYYSSDLGYEYVKINAEYHT</sequence>
<comment type="caution">
    <text evidence="9">The sequence shown here is derived from an EMBL/GenBank/DDBJ whole genome shotgun (WGS) entry which is preliminary data.</text>
</comment>
<dbReference type="InterPro" id="IPR042195">
    <property type="entry name" value="ArgJ_beta_C"/>
</dbReference>
<evidence type="ECO:0000313" key="9">
    <source>
        <dbReference type="EMBL" id="HHJ64372.1"/>
    </source>
</evidence>
<dbReference type="UniPathway" id="UPA00068">
    <property type="reaction ID" value="UER00106"/>
</dbReference>
<keyword evidence="8" id="KW-0055">Arginine biosynthesis</keyword>
<evidence type="ECO:0000256" key="8">
    <source>
        <dbReference type="HAMAP-Rule" id="MF_01106"/>
    </source>
</evidence>
<dbReference type="GO" id="GO:0004042">
    <property type="term" value="F:L-glutamate N-acetyltransferase activity"/>
    <property type="evidence" value="ECO:0007669"/>
    <property type="project" value="UniProtKB-UniRule"/>
</dbReference>
<comment type="subunit">
    <text evidence="3 8">Heterotetramer of two alpha and two beta chains.</text>
</comment>
<dbReference type="SUPFAM" id="SSF56266">
    <property type="entry name" value="DmpA/ArgJ-like"/>
    <property type="match status" value="1"/>
</dbReference>
<dbReference type="Gene3D" id="3.60.70.12">
    <property type="entry name" value="L-amino peptidase D-ALA esterase/amidase"/>
    <property type="match status" value="1"/>
</dbReference>
<evidence type="ECO:0000256" key="4">
    <source>
        <dbReference type="ARBA" id="ARBA00022490"/>
    </source>
</evidence>
<feature type="chain" id="PRO_5028546784" description="Arginine biosynthesis bifunctional protein ArgJ alpha chain" evidence="8">
    <location>
        <begin position="1"/>
        <end position="173"/>
    </location>
</feature>
<comment type="subcellular location">
    <subcellularLocation>
        <location evidence="1 8">Cytoplasm</location>
    </subcellularLocation>
</comment>
<feature type="binding site" evidence="8">
    <location>
        <position position="141"/>
    </location>
    <ligand>
        <name>substrate</name>
    </ligand>
</feature>